<dbReference type="Proteomes" id="UP000006377">
    <property type="component" value="Chromosome"/>
</dbReference>
<keyword evidence="5" id="KW-1185">Reference proteome</keyword>
<evidence type="ECO:0000256" key="1">
    <source>
        <dbReference type="ARBA" id="ARBA00008270"/>
    </source>
</evidence>
<accession>A7HV15</accession>
<evidence type="ECO:0000256" key="3">
    <source>
        <dbReference type="PIRSR" id="PIRSR016184-1"/>
    </source>
</evidence>
<feature type="active site" evidence="3">
    <location>
        <position position="46"/>
    </location>
</feature>
<dbReference type="PANTHER" id="PTHR13774">
    <property type="entry name" value="PHENAZINE BIOSYNTHESIS PROTEIN"/>
    <property type="match status" value="1"/>
</dbReference>
<dbReference type="STRING" id="402881.Plav_2134"/>
<dbReference type="InterPro" id="IPR003719">
    <property type="entry name" value="Phenazine_PhzF-like"/>
</dbReference>
<dbReference type="SUPFAM" id="SSF54506">
    <property type="entry name" value="Diaminopimelate epimerase-like"/>
    <property type="match status" value="1"/>
</dbReference>
<reference evidence="4 5" key="1">
    <citation type="journal article" date="2011" name="Stand. Genomic Sci.">
        <title>Complete genome sequence of Parvibaculum lavamentivorans type strain (DS-1(T)).</title>
        <authorList>
            <person name="Schleheck D."/>
            <person name="Weiss M."/>
            <person name="Pitluck S."/>
            <person name="Bruce D."/>
            <person name="Land M.L."/>
            <person name="Han S."/>
            <person name="Saunders E."/>
            <person name="Tapia R."/>
            <person name="Detter C."/>
            <person name="Brettin T."/>
            <person name="Han J."/>
            <person name="Woyke T."/>
            <person name="Goodwin L."/>
            <person name="Pennacchio L."/>
            <person name="Nolan M."/>
            <person name="Cook A.M."/>
            <person name="Kjelleberg S."/>
            <person name="Thomas T."/>
        </authorList>
    </citation>
    <scope>NUCLEOTIDE SEQUENCE [LARGE SCALE GENOMIC DNA]</scope>
    <source>
        <strain evidence="5">DS-1 / DSM 13023 / NCIMB 13966</strain>
    </source>
</reference>
<dbReference type="AlphaFoldDB" id="A7HV15"/>
<dbReference type="HOGENOM" id="CLU_048756_2_2_5"/>
<dbReference type="EMBL" id="CP000774">
    <property type="protein sequence ID" value="ABS63748.1"/>
    <property type="molecule type" value="Genomic_DNA"/>
</dbReference>
<dbReference type="eggNOG" id="COG0384">
    <property type="taxonomic scope" value="Bacteria"/>
</dbReference>
<dbReference type="KEGG" id="pla:Plav_2134"/>
<dbReference type="Gene3D" id="3.10.310.10">
    <property type="entry name" value="Diaminopimelate Epimerase, Chain A, domain 1"/>
    <property type="match status" value="2"/>
</dbReference>
<dbReference type="OrthoDB" id="9788221at2"/>
<dbReference type="RefSeq" id="WP_012111052.1">
    <property type="nucleotide sequence ID" value="NC_009719.1"/>
</dbReference>
<evidence type="ECO:0000256" key="2">
    <source>
        <dbReference type="ARBA" id="ARBA00023235"/>
    </source>
</evidence>
<organism evidence="4 5">
    <name type="scientific">Parvibaculum lavamentivorans (strain DS-1 / DSM 13023 / NCIMB 13966)</name>
    <dbReference type="NCBI Taxonomy" id="402881"/>
    <lineage>
        <taxon>Bacteria</taxon>
        <taxon>Pseudomonadati</taxon>
        <taxon>Pseudomonadota</taxon>
        <taxon>Alphaproteobacteria</taxon>
        <taxon>Hyphomicrobiales</taxon>
        <taxon>Parvibaculaceae</taxon>
        <taxon>Parvibaculum</taxon>
    </lineage>
</organism>
<comment type="similarity">
    <text evidence="1">Belongs to the PhzF family.</text>
</comment>
<keyword evidence="2" id="KW-0413">Isomerase</keyword>
<dbReference type="PIRSF" id="PIRSF016184">
    <property type="entry name" value="PhzC_PhzF"/>
    <property type="match status" value="1"/>
</dbReference>
<dbReference type="Pfam" id="PF02567">
    <property type="entry name" value="PhzC-PhzF"/>
    <property type="match status" value="1"/>
</dbReference>
<dbReference type="GO" id="GO:0016853">
    <property type="term" value="F:isomerase activity"/>
    <property type="evidence" value="ECO:0007669"/>
    <property type="project" value="UniProtKB-KW"/>
</dbReference>
<dbReference type="PANTHER" id="PTHR13774:SF17">
    <property type="entry name" value="PHENAZINE BIOSYNTHESIS-LIKE DOMAIN-CONTAINING PROTEIN"/>
    <property type="match status" value="1"/>
</dbReference>
<dbReference type="NCBIfam" id="TIGR00654">
    <property type="entry name" value="PhzF_family"/>
    <property type="match status" value="1"/>
</dbReference>
<dbReference type="GO" id="GO:0005737">
    <property type="term" value="C:cytoplasm"/>
    <property type="evidence" value="ECO:0007669"/>
    <property type="project" value="TreeGrafter"/>
</dbReference>
<gene>
    <name evidence="4" type="ordered locus">Plav_2134</name>
</gene>
<protein>
    <submittedName>
        <fullName evidence="4">Phenazine biosynthesis protein PhzF family</fullName>
    </submittedName>
</protein>
<sequence>MKAVLYQVDAFADRVFEGNPAAVVPLDTWPADDVMQAIAAENNLAETAFFASEGEGYRLRWFTPTVEVDLCGHATLASAHVLFTHLGYAKPEIRFETRSGTLVVKREGDRLAMDFPAAKPKPLPAPNGIAEVLGAKPLLWLKTSNLMAVFDSADDVAALKPDFPALGRLLTPLNAGLIATAPGSDGVDFVSRFFAPSHGIDEDPVTGSAHCTSVPYWARKLGKKDLVARQVSKRGGTLWCSDAGERVVIRGRCADYMKAEISI</sequence>
<evidence type="ECO:0000313" key="4">
    <source>
        <dbReference type="EMBL" id="ABS63748.1"/>
    </source>
</evidence>
<evidence type="ECO:0000313" key="5">
    <source>
        <dbReference type="Proteomes" id="UP000006377"/>
    </source>
</evidence>
<proteinExistence type="inferred from homology"/>
<name>A7HV15_PARL1</name>